<dbReference type="PANTHER" id="PTHR33121">
    <property type="entry name" value="CYCLIC DI-GMP PHOSPHODIESTERASE PDEF"/>
    <property type="match status" value="1"/>
</dbReference>
<accession>A0ABT4VRF6</accession>
<reference evidence="2" key="1">
    <citation type="submission" date="2022-11" db="EMBL/GenBank/DDBJ databases">
        <title>Hoeflea poritis sp. nov., isolated from scleractinian coral Porites lutea.</title>
        <authorList>
            <person name="Zhang G."/>
            <person name="Wei Q."/>
            <person name="Cai L."/>
        </authorList>
    </citation>
    <scope>NUCLEOTIDE SEQUENCE</scope>
    <source>
        <strain evidence="2">E7-10</strain>
    </source>
</reference>
<organism evidence="2 3">
    <name type="scientific">Hoeflea poritis</name>
    <dbReference type="NCBI Taxonomy" id="2993659"/>
    <lineage>
        <taxon>Bacteria</taxon>
        <taxon>Pseudomonadati</taxon>
        <taxon>Pseudomonadota</taxon>
        <taxon>Alphaproteobacteria</taxon>
        <taxon>Hyphomicrobiales</taxon>
        <taxon>Rhizobiaceae</taxon>
        <taxon>Hoeflea</taxon>
    </lineage>
</organism>
<name>A0ABT4VRF6_9HYPH</name>
<dbReference type="InterPro" id="IPR035919">
    <property type="entry name" value="EAL_sf"/>
</dbReference>
<evidence type="ECO:0000259" key="1">
    <source>
        <dbReference type="PROSITE" id="PS50883"/>
    </source>
</evidence>
<dbReference type="InterPro" id="IPR050706">
    <property type="entry name" value="Cyclic-di-GMP_PDE-like"/>
</dbReference>
<dbReference type="EMBL" id="JAPJZH010000012">
    <property type="protein sequence ID" value="MDA4847300.1"/>
    <property type="molecule type" value="Genomic_DNA"/>
</dbReference>
<dbReference type="SUPFAM" id="SSF141868">
    <property type="entry name" value="EAL domain-like"/>
    <property type="match status" value="1"/>
</dbReference>
<protein>
    <submittedName>
        <fullName evidence="2">EAL domain-containing protein</fullName>
    </submittedName>
</protein>
<gene>
    <name evidence="2" type="ORF">OOZ53_18210</name>
</gene>
<feature type="domain" description="EAL" evidence="1">
    <location>
        <begin position="7"/>
        <end position="266"/>
    </location>
</feature>
<sequence length="268" mass="29310">MAGHNDSGRILPEANGTCTGSFGPFVLKTALQPILGRESSGMLVLRGLEGLLRLFLNGRPFGTAEFLARVGQSERVALDALCRQIHLINASAEPSSDALLFLNFDPSIYESNRQIAAQVSRLQTDVGTNGFSPRNIVCEMTEQPILSPARMRYLTESLREGGFRIAVDDFGAESSDSRRVDQIRPEFIKFDAKWVARLMESPSGFDTLKDAVARFRQGGAAIVIEGLEQDFQVDLAWGAGADLVQGYALARPQLTPTNFSRLFRRGAA</sequence>
<evidence type="ECO:0000313" key="2">
    <source>
        <dbReference type="EMBL" id="MDA4847300.1"/>
    </source>
</evidence>
<dbReference type="CDD" id="cd01948">
    <property type="entry name" value="EAL"/>
    <property type="match status" value="1"/>
</dbReference>
<proteinExistence type="predicted"/>
<comment type="caution">
    <text evidence="2">The sequence shown here is derived from an EMBL/GenBank/DDBJ whole genome shotgun (WGS) entry which is preliminary data.</text>
</comment>
<dbReference type="Proteomes" id="UP001148313">
    <property type="component" value="Unassembled WGS sequence"/>
</dbReference>
<keyword evidence="3" id="KW-1185">Reference proteome</keyword>
<dbReference type="PROSITE" id="PS50883">
    <property type="entry name" value="EAL"/>
    <property type="match status" value="1"/>
</dbReference>
<dbReference type="SMART" id="SM00052">
    <property type="entry name" value="EAL"/>
    <property type="match status" value="1"/>
</dbReference>
<dbReference type="PANTHER" id="PTHR33121:SF76">
    <property type="entry name" value="SIGNALING PROTEIN"/>
    <property type="match status" value="1"/>
</dbReference>
<dbReference type="InterPro" id="IPR001633">
    <property type="entry name" value="EAL_dom"/>
</dbReference>
<dbReference type="Gene3D" id="3.20.20.450">
    <property type="entry name" value="EAL domain"/>
    <property type="match status" value="1"/>
</dbReference>
<dbReference type="Pfam" id="PF00563">
    <property type="entry name" value="EAL"/>
    <property type="match status" value="1"/>
</dbReference>
<dbReference type="RefSeq" id="WP_271091117.1">
    <property type="nucleotide sequence ID" value="NZ_JAPJZH010000012.1"/>
</dbReference>
<evidence type="ECO:0000313" key="3">
    <source>
        <dbReference type="Proteomes" id="UP001148313"/>
    </source>
</evidence>